<protein>
    <submittedName>
        <fullName evidence="7">Prepilin-type N-terminal cleavage/methylation domain-containing protein</fullName>
    </submittedName>
</protein>
<evidence type="ECO:0000256" key="2">
    <source>
        <dbReference type="ARBA" id="ARBA00022481"/>
    </source>
</evidence>
<reference evidence="7 8" key="1">
    <citation type="submission" date="2022-11" db="EMBL/GenBank/DDBJ databases">
        <title>Minimal conservation of predation-associated metabolite biosynthetic gene clusters underscores biosynthetic potential of Myxococcota including descriptions for ten novel species: Archangium lansinium sp. nov., Myxococcus landrumus sp. nov., Nannocystis bai.</title>
        <authorList>
            <person name="Ahearne A."/>
            <person name="Stevens C."/>
            <person name="Dowd S."/>
        </authorList>
    </citation>
    <scope>NUCLEOTIDE SEQUENCE [LARGE SCALE GENOMIC DNA]</scope>
    <source>
        <strain evidence="7 8">NCWAL01</strain>
    </source>
</reference>
<accession>A0ABT5D7Y8</accession>
<sequence>MLRRPQNGFTLIELMIVVAIIGILAAIAIPSFLRFQARARQSEVNANLKSLFTGMRTLAKRPQAEIRVPGFAPERGNRYSYYMAATCTAAEIRDTIDAEPHDNDDCIQSDRFKFGLDMPAQFERVVPTTLEWAGRATASGMGAQAGLYGNGLEWDFLSYAAGDVDGTFTDSADTWLISSSDGRIQPVCPSSSEPFATAAGEPFNVSNDVDCD</sequence>
<evidence type="ECO:0000313" key="7">
    <source>
        <dbReference type="EMBL" id="MDC0709784.1"/>
    </source>
</evidence>
<name>A0ABT5D7Y8_9BACT</name>
<keyword evidence="2" id="KW-0488">Methylation</keyword>
<dbReference type="Pfam" id="PF14245">
    <property type="entry name" value="Pilin_PilA"/>
    <property type="match status" value="1"/>
</dbReference>
<evidence type="ECO:0000256" key="5">
    <source>
        <dbReference type="ARBA" id="ARBA00023136"/>
    </source>
</evidence>
<evidence type="ECO:0000256" key="6">
    <source>
        <dbReference type="SAM" id="Phobius"/>
    </source>
</evidence>
<dbReference type="InterPro" id="IPR028188">
    <property type="entry name" value="Pilin_PilA"/>
</dbReference>
<dbReference type="SUPFAM" id="SSF54523">
    <property type="entry name" value="Pili subunits"/>
    <property type="match status" value="1"/>
</dbReference>
<dbReference type="NCBIfam" id="TIGR02532">
    <property type="entry name" value="IV_pilin_GFxxxE"/>
    <property type="match status" value="1"/>
</dbReference>
<dbReference type="PANTHER" id="PTHR30093">
    <property type="entry name" value="GENERAL SECRETION PATHWAY PROTEIN G"/>
    <property type="match status" value="1"/>
</dbReference>
<comment type="subcellular location">
    <subcellularLocation>
        <location evidence="1">Membrane</location>
        <topology evidence="1">Single-pass membrane protein</topology>
    </subcellularLocation>
</comment>
<dbReference type="PANTHER" id="PTHR30093:SF44">
    <property type="entry name" value="TYPE II SECRETION SYSTEM CORE PROTEIN G"/>
    <property type="match status" value="1"/>
</dbReference>
<dbReference type="EMBL" id="JAQNDM010000002">
    <property type="protein sequence ID" value="MDC0709784.1"/>
    <property type="molecule type" value="Genomic_DNA"/>
</dbReference>
<dbReference type="InterPro" id="IPR045584">
    <property type="entry name" value="Pilin-like"/>
</dbReference>
<keyword evidence="3 6" id="KW-0812">Transmembrane</keyword>
<organism evidence="7 8">
    <name type="scientific">Stigmatella ashevillensis</name>
    <dbReference type="NCBI Taxonomy" id="2995309"/>
    <lineage>
        <taxon>Bacteria</taxon>
        <taxon>Pseudomonadati</taxon>
        <taxon>Myxococcota</taxon>
        <taxon>Myxococcia</taxon>
        <taxon>Myxococcales</taxon>
        <taxon>Cystobacterineae</taxon>
        <taxon>Archangiaceae</taxon>
        <taxon>Stigmatella</taxon>
    </lineage>
</organism>
<keyword evidence="5 6" id="KW-0472">Membrane</keyword>
<evidence type="ECO:0000256" key="4">
    <source>
        <dbReference type="ARBA" id="ARBA00022989"/>
    </source>
</evidence>
<evidence type="ECO:0000256" key="3">
    <source>
        <dbReference type="ARBA" id="ARBA00022692"/>
    </source>
</evidence>
<gene>
    <name evidence="7" type="ORF">POL68_15030</name>
</gene>
<dbReference type="Pfam" id="PF07963">
    <property type="entry name" value="N_methyl"/>
    <property type="match status" value="1"/>
</dbReference>
<proteinExistence type="predicted"/>
<evidence type="ECO:0000256" key="1">
    <source>
        <dbReference type="ARBA" id="ARBA00004167"/>
    </source>
</evidence>
<keyword evidence="8" id="KW-1185">Reference proteome</keyword>
<evidence type="ECO:0000313" key="8">
    <source>
        <dbReference type="Proteomes" id="UP001221838"/>
    </source>
</evidence>
<dbReference type="InterPro" id="IPR012902">
    <property type="entry name" value="N_methyl_site"/>
</dbReference>
<feature type="transmembrane region" description="Helical" evidence="6">
    <location>
        <begin position="12"/>
        <end position="33"/>
    </location>
</feature>
<keyword evidence="4 6" id="KW-1133">Transmembrane helix</keyword>
<comment type="caution">
    <text evidence="7">The sequence shown here is derived from an EMBL/GenBank/DDBJ whole genome shotgun (WGS) entry which is preliminary data.</text>
</comment>
<dbReference type="Proteomes" id="UP001221838">
    <property type="component" value="Unassembled WGS sequence"/>
</dbReference>
<dbReference type="Gene3D" id="3.30.700.10">
    <property type="entry name" value="Glycoprotein, Type 4 Pilin"/>
    <property type="match status" value="1"/>
</dbReference>